<dbReference type="HOGENOM" id="CLU_031469_1_0_1"/>
<dbReference type="RefSeq" id="XP_009152677.1">
    <property type="nucleotide sequence ID" value="XM_009154429.1"/>
</dbReference>
<dbReference type="OrthoDB" id="1046782at2759"/>
<evidence type="ECO:0000313" key="2">
    <source>
        <dbReference type="Proteomes" id="UP000007304"/>
    </source>
</evidence>
<proteinExistence type="predicted"/>
<dbReference type="Gene3D" id="3.20.20.190">
    <property type="entry name" value="Phosphatidylinositol (PI) phosphodiesterase"/>
    <property type="match status" value="1"/>
</dbReference>
<dbReference type="eggNOG" id="ENOG502QWJU">
    <property type="taxonomic scope" value="Eukaryota"/>
</dbReference>
<dbReference type="AlphaFoldDB" id="H6BNE6"/>
<gene>
    <name evidence="1" type="ORF">HMPREF1120_00431</name>
</gene>
<dbReference type="SUPFAM" id="SSF51695">
    <property type="entry name" value="PLC-like phosphodiesterases"/>
    <property type="match status" value="1"/>
</dbReference>
<dbReference type="PANTHER" id="PTHR13593:SF143">
    <property type="entry name" value="PHOSPHATIDYLINOSITOL-SPECIFIC PHOSPHOLIPASE C X DOMAIN-CONTAINING PROTEIN"/>
    <property type="match status" value="1"/>
</dbReference>
<dbReference type="InParanoid" id="H6BNE6"/>
<dbReference type="OMA" id="DYAHKGF"/>
<dbReference type="PANTHER" id="PTHR13593">
    <property type="match status" value="1"/>
</dbReference>
<dbReference type="STRING" id="858893.H6BNE6"/>
<dbReference type="InterPro" id="IPR051057">
    <property type="entry name" value="PI-PLC_domain"/>
</dbReference>
<evidence type="ECO:0008006" key="3">
    <source>
        <dbReference type="Google" id="ProtNLM"/>
    </source>
</evidence>
<dbReference type="GO" id="GO:0008081">
    <property type="term" value="F:phosphoric diester hydrolase activity"/>
    <property type="evidence" value="ECO:0007669"/>
    <property type="project" value="InterPro"/>
</dbReference>
<dbReference type="Proteomes" id="UP000007304">
    <property type="component" value="Unassembled WGS sequence"/>
</dbReference>
<name>H6BNE6_EXODN</name>
<dbReference type="GO" id="GO:0006629">
    <property type="term" value="P:lipid metabolic process"/>
    <property type="evidence" value="ECO:0007669"/>
    <property type="project" value="InterPro"/>
</dbReference>
<organism evidence="1 2">
    <name type="scientific">Exophiala dermatitidis (strain ATCC 34100 / CBS 525.76 / NIH/UT8656)</name>
    <name type="common">Black yeast</name>
    <name type="synonym">Wangiella dermatitidis</name>
    <dbReference type="NCBI Taxonomy" id="858893"/>
    <lineage>
        <taxon>Eukaryota</taxon>
        <taxon>Fungi</taxon>
        <taxon>Dikarya</taxon>
        <taxon>Ascomycota</taxon>
        <taxon>Pezizomycotina</taxon>
        <taxon>Eurotiomycetes</taxon>
        <taxon>Chaetothyriomycetidae</taxon>
        <taxon>Chaetothyriales</taxon>
        <taxon>Herpotrichiellaceae</taxon>
        <taxon>Exophiala</taxon>
    </lineage>
</organism>
<reference evidence="1" key="1">
    <citation type="submission" date="2011-07" db="EMBL/GenBank/DDBJ databases">
        <title>The Genome Sequence of Exophiala (Wangiella) dermatitidis NIH/UT8656.</title>
        <authorList>
            <consortium name="The Broad Institute Genome Sequencing Platform"/>
            <person name="Cuomo C."/>
            <person name="Wang Z."/>
            <person name="Hunicke-Smith S."/>
            <person name="Szanislo P.J."/>
            <person name="Earl A."/>
            <person name="Young S.K."/>
            <person name="Zeng Q."/>
            <person name="Gargeya S."/>
            <person name="Fitzgerald M."/>
            <person name="Haas B."/>
            <person name="Abouelleil A."/>
            <person name="Alvarado L."/>
            <person name="Arachchi H.M."/>
            <person name="Berlin A."/>
            <person name="Brown A."/>
            <person name="Chapman S.B."/>
            <person name="Chen Z."/>
            <person name="Dunbar C."/>
            <person name="Freedman E."/>
            <person name="Gearin G."/>
            <person name="Gellesch M."/>
            <person name="Goldberg J."/>
            <person name="Griggs A."/>
            <person name="Gujja S."/>
            <person name="Heiman D."/>
            <person name="Howarth C."/>
            <person name="Larson L."/>
            <person name="Lui A."/>
            <person name="MacDonald P.J.P."/>
            <person name="Montmayeur A."/>
            <person name="Murphy C."/>
            <person name="Neiman D."/>
            <person name="Pearson M."/>
            <person name="Priest M."/>
            <person name="Roberts A."/>
            <person name="Saif S."/>
            <person name="Shea T."/>
            <person name="Shenoy N."/>
            <person name="Sisk P."/>
            <person name="Stolte C."/>
            <person name="Sykes S."/>
            <person name="Wortman J."/>
            <person name="Nusbaum C."/>
            <person name="Birren B."/>
        </authorList>
    </citation>
    <scope>NUCLEOTIDE SEQUENCE</scope>
    <source>
        <strain evidence="1">NIH/UT8656</strain>
    </source>
</reference>
<dbReference type="PROSITE" id="PS50007">
    <property type="entry name" value="PIPLC_X_DOMAIN"/>
    <property type="match status" value="1"/>
</dbReference>
<dbReference type="GeneID" id="20305070"/>
<protein>
    <recommendedName>
        <fullName evidence="3">Phosphatidylinositol-specific phospholipase C X domain-containing protein</fullName>
    </recommendedName>
</protein>
<sequence>MATNTNLSLINYTPYTWTRIGPGPPATYGVPEWDFPATLASGQSYDAKIMIDESPGTQPTSAQAQWPFSWIDQTHPISNLKIHVTGNSNDGYSESIQASLDAYGTQNNAKGSTIDIPLRYEAWSPFILTGDQNSLVGNNPPANWMSQNLDYIGCLTLQDIILPGSHDAGMSTIKYAAGGISDNTQTQSLDIYDQLKAGIRYFDIRPTISHGAYYTGHYSGHLGANGQSMQAVIDDLNQFTGENGGNNELIILELSHTTDTDSKYQAFDDAQYNNLLLQIWNHTNHLYTRHPIDVLTTIPLSEFIKDGPAVVLVTDERNKTWLHDHHFQGRGFYDSDQVPIYNSYSDTTDLDDMRKDQYNKLVQQSQSPDRGGLQLFLLSWTITQSIIDVIGLGSSIKDLAAVFNGHLAQIGSNVPYTGPVSWAEKGYRPNIVMIDYVDTDRFLTAICVGITRFYNKKCS</sequence>
<evidence type="ECO:0000313" key="1">
    <source>
        <dbReference type="EMBL" id="EHY52216.1"/>
    </source>
</evidence>
<keyword evidence="2" id="KW-1185">Reference proteome</keyword>
<dbReference type="InterPro" id="IPR017946">
    <property type="entry name" value="PLC-like_Pdiesterase_TIM-brl"/>
</dbReference>
<accession>H6BNE6</accession>
<dbReference type="VEuPathDB" id="FungiDB:HMPREF1120_00431"/>
<dbReference type="EMBL" id="JH226130">
    <property type="protein sequence ID" value="EHY52216.1"/>
    <property type="molecule type" value="Genomic_DNA"/>
</dbReference>